<feature type="compositionally biased region" description="Basic residues" evidence="1">
    <location>
        <begin position="1"/>
        <end position="12"/>
    </location>
</feature>
<sequence length="31" mass="3577">DRRPAVGRRGGGRRGPAGRVQRRLVRVRRPR</sequence>
<organism evidence="2">
    <name type="scientific">uncultured Nocardioidaceae bacterium</name>
    <dbReference type="NCBI Taxonomy" id="253824"/>
    <lineage>
        <taxon>Bacteria</taxon>
        <taxon>Bacillati</taxon>
        <taxon>Actinomycetota</taxon>
        <taxon>Actinomycetes</taxon>
        <taxon>Propionibacteriales</taxon>
        <taxon>Nocardioidaceae</taxon>
        <taxon>environmental samples</taxon>
    </lineage>
</organism>
<accession>A0A6J4MAJ0</accession>
<name>A0A6J4MAJ0_9ACTN</name>
<feature type="compositionally biased region" description="Basic residues" evidence="1">
    <location>
        <begin position="20"/>
        <end position="31"/>
    </location>
</feature>
<dbReference type="EMBL" id="CADCUH010000138">
    <property type="protein sequence ID" value="CAA9352689.1"/>
    <property type="molecule type" value="Genomic_DNA"/>
</dbReference>
<evidence type="ECO:0000256" key="1">
    <source>
        <dbReference type="SAM" id="MobiDB-lite"/>
    </source>
</evidence>
<feature type="non-terminal residue" evidence="2">
    <location>
        <position position="1"/>
    </location>
</feature>
<evidence type="ECO:0000313" key="2">
    <source>
        <dbReference type="EMBL" id="CAA9352689.1"/>
    </source>
</evidence>
<dbReference type="AlphaFoldDB" id="A0A6J4MAJ0"/>
<protein>
    <submittedName>
        <fullName evidence="2">Uncharacterized protein</fullName>
    </submittedName>
</protein>
<feature type="region of interest" description="Disordered" evidence="1">
    <location>
        <begin position="1"/>
        <end position="31"/>
    </location>
</feature>
<reference evidence="2" key="1">
    <citation type="submission" date="2020-02" db="EMBL/GenBank/DDBJ databases">
        <authorList>
            <person name="Meier V. D."/>
        </authorList>
    </citation>
    <scope>NUCLEOTIDE SEQUENCE</scope>
    <source>
        <strain evidence="2">AVDCRST_MAG36</strain>
    </source>
</reference>
<gene>
    <name evidence="2" type="ORF">AVDCRST_MAG36-2080</name>
</gene>
<feature type="non-terminal residue" evidence="2">
    <location>
        <position position="31"/>
    </location>
</feature>
<proteinExistence type="predicted"/>